<dbReference type="AlphaFoldDB" id="A0A6G0Z5J3"/>
<comment type="caution">
    <text evidence="1">The sequence shown here is derived from an EMBL/GenBank/DDBJ whole genome shotgun (WGS) entry which is preliminary data.</text>
</comment>
<reference evidence="1 2" key="1">
    <citation type="submission" date="2019-08" db="EMBL/GenBank/DDBJ databases">
        <title>Whole genome of Aphis craccivora.</title>
        <authorList>
            <person name="Voronova N.V."/>
            <person name="Shulinski R.S."/>
            <person name="Bandarenka Y.V."/>
            <person name="Zhorov D.G."/>
            <person name="Warner D."/>
        </authorList>
    </citation>
    <scope>NUCLEOTIDE SEQUENCE [LARGE SCALE GENOMIC DNA]</scope>
    <source>
        <strain evidence="1">180601</strain>
        <tissue evidence="1">Whole Body</tissue>
    </source>
</reference>
<gene>
    <name evidence="1" type="ORF">FWK35_00003260</name>
</gene>
<dbReference type="EMBL" id="VUJU01001344">
    <property type="protein sequence ID" value="KAF0765699.1"/>
    <property type="molecule type" value="Genomic_DNA"/>
</dbReference>
<protein>
    <submittedName>
        <fullName evidence="1">Uncharacterized protein</fullName>
    </submittedName>
</protein>
<proteinExistence type="predicted"/>
<evidence type="ECO:0000313" key="1">
    <source>
        <dbReference type="EMBL" id="KAF0765699.1"/>
    </source>
</evidence>
<keyword evidence="2" id="KW-1185">Reference proteome</keyword>
<sequence>MYEYDIISVVCEQFPPQIIHMILNINLYIDERSSVYQHLTQGCPTRIMSRNIFTMRAASKSTVGRMWPAGLGKKFTTIQWSLLCFLFDVYFEYYDDTKDQISRKNGNRKINIEIIIFDILLNLIVSLKSKFNFWDSERSDENIDFTMLCVFFLSLCTLERVEIMLQFQNMGMVSCRKMSLVGALGSHFLNFTIVFKSAGKNQKKKIKKKREFLRKTSFRPNRFFYMVVIQKLITCDKKNLDHQKVPYEFSNFYEICRKRENLQRNENDLSSNVFFTVDKNFLAQSKYLKI</sequence>
<accession>A0A6G0Z5J3</accession>
<name>A0A6G0Z5J3_APHCR</name>
<evidence type="ECO:0000313" key="2">
    <source>
        <dbReference type="Proteomes" id="UP000478052"/>
    </source>
</evidence>
<organism evidence="1 2">
    <name type="scientific">Aphis craccivora</name>
    <name type="common">Cowpea aphid</name>
    <dbReference type="NCBI Taxonomy" id="307492"/>
    <lineage>
        <taxon>Eukaryota</taxon>
        <taxon>Metazoa</taxon>
        <taxon>Ecdysozoa</taxon>
        <taxon>Arthropoda</taxon>
        <taxon>Hexapoda</taxon>
        <taxon>Insecta</taxon>
        <taxon>Pterygota</taxon>
        <taxon>Neoptera</taxon>
        <taxon>Paraneoptera</taxon>
        <taxon>Hemiptera</taxon>
        <taxon>Sternorrhyncha</taxon>
        <taxon>Aphidomorpha</taxon>
        <taxon>Aphidoidea</taxon>
        <taxon>Aphididae</taxon>
        <taxon>Aphidini</taxon>
        <taxon>Aphis</taxon>
        <taxon>Aphis</taxon>
    </lineage>
</organism>
<dbReference type="Proteomes" id="UP000478052">
    <property type="component" value="Unassembled WGS sequence"/>
</dbReference>